<dbReference type="RefSeq" id="WP_207880296.1">
    <property type="nucleotide sequence ID" value="NZ_JAFVMF010000005.1"/>
</dbReference>
<evidence type="ECO:0000313" key="5">
    <source>
        <dbReference type="Proteomes" id="UP000664771"/>
    </source>
</evidence>
<dbReference type="PANTHER" id="PTHR44591:SF3">
    <property type="entry name" value="RESPONSE REGULATORY DOMAIN-CONTAINING PROTEIN"/>
    <property type="match status" value="1"/>
</dbReference>
<reference evidence="4 5" key="1">
    <citation type="submission" date="2021-03" db="EMBL/GenBank/DDBJ databases">
        <title>The complete genome sequence of Acetobacter sacchari TBRC 11175.</title>
        <authorList>
            <person name="Charoenyingcharoen P."/>
            <person name="Yukphan P."/>
        </authorList>
    </citation>
    <scope>NUCLEOTIDE SEQUENCE [LARGE SCALE GENOMIC DNA]</scope>
    <source>
        <strain evidence="4 5">TBRC 11175</strain>
    </source>
</reference>
<feature type="domain" description="Response regulatory" evidence="3">
    <location>
        <begin position="3"/>
        <end position="125"/>
    </location>
</feature>
<organism evidence="4 5">
    <name type="scientific">Acetobacter sacchari</name>
    <dbReference type="NCBI Taxonomy" id="2661687"/>
    <lineage>
        <taxon>Bacteria</taxon>
        <taxon>Pseudomonadati</taxon>
        <taxon>Pseudomonadota</taxon>
        <taxon>Alphaproteobacteria</taxon>
        <taxon>Acetobacterales</taxon>
        <taxon>Acetobacteraceae</taxon>
        <taxon>Acetobacter</taxon>
    </lineage>
</organism>
<dbReference type="SMART" id="SM00448">
    <property type="entry name" value="REC"/>
    <property type="match status" value="1"/>
</dbReference>
<sequence>MATILVVDDEPLIRQELAEALEDIGFEVLHADDGFDALEVARRLKPALVVTDFKMPVMNGIELAQAIHHHYKKSVPPIILRSAHKTAPKFAHSGLFAAVYDKSVPIAGLLKQVVDEVTRASRRIR</sequence>
<keyword evidence="5" id="KW-1185">Reference proteome</keyword>
<dbReference type="SUPFAM" id="SSF52172">
    <property type="entry name" value="CheY-like"/>
    <property type="match status" value="1"/>
</dbReference>
<protein>
    <submittedName>
        <fullName evidence="4">Response regulator</fullName>
    </submittedName>
</protein>
<evidence type="ECO:0000313" key="4">
    <source>
        <dbReference type="EMBL" id="MBO1359352.1"/>
    </source>
</evidence>
<dbReference type="InterPro" id="IPR011006">
    <property type="entry name" value="CheY-like_superfamily"/>
</dbReference>
<dbReference type="PROSITE" id="PS50110">
    <property type="entry name" value="RESPONSE_REGULATORY"/>
    <property type="match status" value="1"/>
</dbReference>
<dbReference type="InterPro" id="IPR001789">
    <property type="entry name" value="Sig_transdc_resp-reg_receiver"/>
</dbReference>
<evidence type="ECO:0000256" key="1">
    <source>
        <dbReference type="ARBA" id="ARBA00022553"/>
    </source>
</evidence>
<evidence type="ECO:0000256" key="2">
    <source>
        <dbReference type="PROSITE-ProRule" id="PRU00169"/>
    </source>
</evidence>
<name>A0ABS3LTX0_9PROT</name>
<accession>A0ABS3LTX0</accession>
<dbReference type="InterPro" id="IPR050595">
    <property type="entry name" value="Bact_response_regulator"/>
</dbReference>
<keyword evidence="1 2" id="KW-0597">Phosphoprotein</keyword>
<dbReference type="PANTHER" id="PTHR44591">
    <property type="entry name" value="STRESS RESPONSE REGULATOR PROTEIN 1"/>
    <property type="match status" value="1"/>
</dbReference>
<evidence type="ECO:0000259" key="3">
    <source>
        <dbReference type="PROSITE" id="PS50110"/>
    </source>
</evidence>
<comment type="caution">
    <text evidence="4">The sequence shown here is derived from an EMBL/GenBank/DDBJ whole genome shotgun (WGS) entry which is preliminary data.</text>
</comment>
<feature type="modified residue" description="4-aspartylphosphate" evidence="2">
    <location>
        <position position="52"/>
    </location>
</feature>
<dbReference type="Pfam" id="PF00072">
    <property type="entry name" value="Response_reg"/>
    <property type="match status" value="1"/>
</dbReference>
<dbReference type="Proteomes" id="UP000664771">
    <property type="component" value="Unassembled WGS sequence"/>
</dbReference>
<gene>
    <name evidence="4" type="ORF">J2D73_06025</name>
</gene>
<dbReference type="EMBL" id="JAFVMF010000005">
    <property type="protein sequence ID" value="MBO1359352.1"/>
    <property type="molecule type" value="Genomic_DNA"/>
</dbReference>
<proteinExistence type="predicted"/>
<dbReference type="Gene3D" id="3.40.50.2300">
    <property type="match status" value="1"/>
</dbReference>